<gene>
    <name evidence="1" type="ORF">EDD18DRAFT_35723</name>
</gene>
<dbReference type="EMBL" id="JAUEPU010000001">
    <property type="protein sequence ID" value="KAK0506545.1"/>
    <property type="molecule type" value="Genomic_DNA"/>
</dbReference>
<accession>A0AA39QP35</accession>
<dbReference type="Proteomes" id="UP001175228">
    <property type="component" value="Unassembled WGS sequence"/>
</dbReference>
<sequence length="105" mass="12543">MRLMGRLSSRWLHWVIQQTTVNAASCFSCQCRFSHTMLNEILHWRRCIWRNLDTSRSQEMMGRGSVVIRRVFRIFTMFKMIRHLKLTDITSSPLSGYCMISANRR</sequence>
<keyword evidence="2" id="KW-1185">Reference proteome</keyword>
<protein>
    <submittedName>
        <fullName evidence="1">Uncharacterized protein</fullName>
    </submittedName>
</protein>
<reference evidence="1" key="1">
    <citation type="submission" date="2023-06" db="EMBL/GenBank/DDBJ databases">
        <authorList>
            <consortium name="Lawrence Berkeley National Laboratory"/>
            <person name="Ahrendt S."/>
            <person name="Sahu N."/>
            <person name="Indic B."/>
            <person name="Wong-Bajracharya J."/>
            <person name="Merenyi Z."/>
            <person name="Ke H.-M."/>
            <person name="Monk M."/>
            <person name="Kocsube S."/>
            <person name="Drula E."/>
            <person name="Lipzen A."/>
            <person name="Balint B."/>
            <person name="Henrissat B."/>
            <person name="Andreopoulos B."/>
            <person name="Martin F.M."/>
            <person name="Harder C.B."/>
            <person name="Rigling D."/>
            <person name="Ford K.L."/>
            <person name="Foster G.D."/>
            <person name="Pangilinan J."/>
            <person name="Papanicolaou A."/>
            <person name="Barry K."/>
            <person name="LaButti K."/>
            <person name="Viragh M."/>
            <person name="Koriabine M."/>
            <person name="Yan M."/>
            <person name="Riley R."/>
            <person name="Champramary S."/>
            <person name="Plett K.L."/>
            <person name="Tsai I.J."/>
            <person name="Slot J."/>
            <person name="Sipos G."/>
            <person name="Plett J."/>
            <person name="Nagy L.G."/>
            <person name="Grigoriev I.V."/>
        </authorList>
    </citation>
    <scope>NUCLEOTIDE SEQUENCE</scope>
    <source>
        <strain evidence="1">HWK02</strain>
    </source>
</reference>
<name>A0AA39QP35_9AGAR</name>
<proteinExistence type="predicted"/>
<comment type="caution">
    <text evidence="1">The sequence shown here is derived from an EMBL/GenBank/DDBJ whole genome shotgun (WGS) entry which is preliminary data.</text>
</comment>
<evidence type="ECO:0000313" key="1">
    <source>
        <dbReference type="EMBL" id="KAK0506545.1"/>
    </source>
</evidence>
<evidence type="ECO:0000313" key="2">
    <source>
        <dbReference type="Proteomes" id="UP001175228"/>
    </source>
</evidence>
<organism evidence="1 2">
    <name type="scientific">Armillaria luteobubalina</name>
    <dbReference type="NCBI Taxonomy" id="153913"/>
    <lineage>
        <taxon>Eukaryota</taxon>
        <taxon>Fungi</taxon>
        <taxon>Dikarya</taxon>
        <taxon>Basidiomycota</taxon>
        <taxon>Agaricomycotina</taxon>
        <taxon>Agaricomycetes</taxon>
        <taxon>Agaricomycetidae</taxon>
        <taxon>Agaricales</taxon>
        <taxon>Marasmiineae</taxon>
        <taxon>Physalacriaceae</taxon>
        <taxon>Armillaria</taxon>
    </lineage>
</organism>
<dbReference type="AlphaFoldDB" id="A0AA39QP35"/>